<feature type="compositionally biased region" description="Polar residues" evidence="1">
    <location>
        <begin position="371"/>
        <end position="406"/>
    </location>
</feature>
<dbReference type="Pfam" id="PF13904">
    <property type="entry name" value="CCDC34"/>
    <property type="match status" value="1"/>
</dbReference>
<feature type="compositionally biased region" description="Basic and acidic residues" evidence="1">
    <location>
        <begin position="67"/>
        <end position="87"/>
    </location>
</feature>
<feature type="region of interest" description="Disordered" evidence="1">
    <location>
        <begin position="225"/>
        <end position="256"/>
    </location>
</feature>
<dbReference type="InterPro" id="IPR025259">
    <property type="entry name" value="CCDC34/181"/>
</dbReference>
<protein>
    <submittedName>
        <fullName evidence="3">CG18266-PA</fullName>
    </submittedName>
</protein>
<sequence>MAFVARRSSDGKVVDRQPVSWRSSMPISDISDEDDTGSMLGYTNRTFRAPETVRFVGEGGDADGDQDSPKEAQTDLKVKSIKPKEMVSELDGGDASGSDVDSIMSFCQQLDDEETSDMMYNLTGAQDQEDLGDLQDLQDQQDQDDTDKESDIMTMMGKPEDLASITDTETMMNINDDSISMSSFGSFTPTVTESIDGDDNLDSISGRTFFTPNTREETKAIPQPDAISEADPGQLSSRTFDMSTRGSRRLHDGSSVSTCSWSDMYGEALQPSDNRSNVVPSLSLASVNSDTSTYYKNLEEVKERQGQAAYEDWKARKAAQKQQKILAEKRERKKREAEAVLRQKLAKERFQEWCRRKEEQQQKEQKASIRKSGNISASLSQASFGNSTTTSSISRKGMGSSPSTGPARQLAPEVTKKRLKEWERVKLEQQQQERERLRKQQEFKKKQEEDRKKRSQGAWNNWIKQVDKRAKPVPLNQGFDTLRGTISNIYINPVQWVSNIDPPKTGRSH</sequence>
<dbReference type="InterPro" id="IPR045323">
    <property type="entry name" value="CCDC34"/>
</dbReference>
<feature type="region of interest" description="Disordered" evidence="1">
    <location>
        <begin position="354"/>
        <end position="463"/>
    </location>
</feature>
<proteinExistence type="predicted"/>
<feature type="domain" description="Coiled-coil" evidence="2">
    <location>
        <begin position="307"/>
        <end position="496"/>
    </location>
</feature>
<name>D1GZ23_9MUSC</name>
<reference evidence="3" key="1">
    <citation type="journal article" date="2012" name="Int J Evol Biol">
        <title>Inter- and intraspecific variation in Drosophila genes with sex-biased expression.</title>
        <authorList>
            <person name="Muller L."/>
            <person name="Grath S."/>
            <person name="von Heckel K."/>
            <person name="Parsch J."/>
        </authorList>
    </citation>
    <scope>NUCLEOTIDE SEQUENCE</scope>
    <source>
        <strain evidence="3">Dph</strain>
    </source>
</reference>
<gene>
    <name evidence="3" type="primary">CG18266</name>
</gene>
<feature type="compositionally biased region" description="Basic and acidic residues" evidence="1">
    <location>
        <begin position="326"/>
        <end position="337"/>
    </location>
</feature>
<feature type="compositionally biased region" description="Basic and acidic residues" evidence="1">
    <location>
        <begin position="414"/>
        <end position="452"/>
    </location>
</feature>
<dbReference type="EMBL" id="FN546762">
    <property type="protein sequence ID" value="CBE67061.1"/>
    <property type="molecule type" value="Genomic_DNA"/>
</dbReference>
<feature type="compositionally biased region" description="Basic and acidic residues" evidence="1">
    <location>
        <begin position="354"/>
        <end position="367"/>
    </location>
</feature>
<evidence type="ECO:0000256" key="1">
    <source>
        <dbReference type="SAM" id="MobiDB-lite"/>
    </source>
</evidence>
<evidence type="ECO:0000259" key="2">
    <source>
        <dbReference type="Pfam" id="PF13904"/>
    </source>
</evidence>
<feature type="region of interest" description="Disordered" evidence="1">
    <location>
        <begin position="317"/>
        <end position="337"/>
    </location>
</feature>
<accession>D1GZ23</accession>
<dbReference type="PANTHER" id="PTHR23247:SF2">
    <property type="entry name" value="COILED-COIL DOMAIN-CONTAINING PROTEIN 34"/>
    <property type="match status" value="1"/>
</dbReference>
<dbReference type="AlphaFoldDB" id="D1GZ23"/>
<organism evidence="3">
    <name type="scientific">Drosophila phaeopleura</name>
    <dbReference type="NCBI Taxonomy" id="195712"/>
    <lineage>
        <taxon>Eukaryota</taxon>
        <taxon>Metazoa</taxon>
        <taxon>Ecdysozoa</taxon>
        <taxon>Arthropoda</taxon>
        <taxon>Hexapoda</taxon>
        <taxon>Insecta</taxon>
        <taxon>Pterygota</taxon>
        <taxon>Neoptera</taxon>
        <taxon>Endopterygota</taxon>
        <taxon>Diptera</taxon>
        <taxon>Brachycera</taxon>
        <taxon>Muscomorpha</taxon>
        <taxon>Ephydroidea</taxon>
        <taxon>Drosophilidae</taxon>
        <taxon>Drosophila</taxon>
        <taxon>Sophophora</taxon>
    </lineage>
</organism>
<evidence type="ECO:0000313" key="3">
    <source>
        <dbReference type="EMBL" id="CBE67061.1"/>
    </source>
</evidence>
<dbReference type="PANTHER" id="PTHR23247">
    <property type="entry name" value="NY-REN-41 ANTIGEN L15 -RELATED"/>
    <property type="match status" value="1"/>
</dbReference>
<feature type="compositionally biased region" description="Polar residues" evidence="1">
    <location>
        <begin position="234"/>
        <end position="245"/>
    </location>
</feature>
<feature type="region of interest" description="Disordered" evidence="1">
    <location>
        <begin position="1"/>
        <end position="100"/>
    </location>
</feature>